<dbReference type="AlphaFoldDB" id="A0A345PKP8"/>
<dbReference type="GO" id="GO:0006508">
    <property type="term" value="P:proteolysis"/>
    <property type="evidence" value="ECO:0007669"/>
    <property type="project" value="UniProtKB-KW"/>
</dbReference>
<feature type="active site" description="Charge relay system" evidence="5 6">
    <location>
        <position position="254"/>
    </location>
</feature>
<dbReference type="GO" id="GO:0004252">
    <property type="term" value="F:serine-type endopeptidase activity"/>
    <property type="evidence" value="ECO:0007669"/>
    <property type="project" value="UniProtKB-UniRule"/>
</dbReference>
<evidence type="ECO:0000256" key="1">
    <source>
        <dbReference type="ARBA" id="ARBA00011073"/>
    </source>
</evidence>
<dbReference type="PROSITE" id="PS00138">
    <property type="entry name" value="SUBTILASE_SER"/>
    <property type="match status" value="1"/>
</dbReference>
<keyword evidence="3 6" id="KW-0378">Hydrolase</keyword>
<dbReference type="InterPro" id="IPR015500">
    <property type="entry name" value="Peptidase_S8_subtilisin-rel"/>
</dbReference>
<dbReference type="FunFam" id="3.40.50.12090:FF:000001">
    <property type="entry name" value="Cell surface protein"/>
    <property type="match status" value="1"/>
</dbReference>
<dbReference type="InterPro" id="IPR000209">
    <property type="entry name" value="Peptidase_S8/S53_dom"/>
</dbReference>
<accession>A0A345PKP8</accession>
<evidence type="ECO:0000256" key="3">
    <source>
        <dbReference type="ARBA" id="ARBA00022801"/>
    </source>
</evidence>
<dbReference type="PROSITE" id="PS51892">
    <property type="entry name" value="SUBTILASE"/>
    <property type="match status" value="1"/>
</dbReference>
<feature type="active site" description="Charge relay system" evidence="5 6">
    <location>
        <position position="426"/>
    </location>
</feature>
<keyword evidence="8" id="KW-0732">Signal</keyword>
<evidence type="ECO:0000256" key="7">
    <source>
        <dbReference type="SAM" id="Coils"/>
    </source>
</evidence>
<dbReference type="InterPro" id="IPR007253">
    <property type="entry name" value="Cell_wall-bd_2"/>
</dbReference>
<dbReference type="PANTHER" id="PTHR43399">
    <property type="entry name" value="SUBTILISIN-RELATED"/>
    <property type="match status" value="1"/>
</dbReference>
<keyword evidence="2 6" id="KW-0645">Protease</keyword>
<gene>
    <name evidence="10" type="ORF">CUC15_17275</name>
</gene>
<dbReference type="OrthoDB" id="9798386at2"/>
<evidence type="ECO:0000256" key="8">
    <source>
        <dbReference type="SAM" id="SignalP"/>
    </source>
</evidence>
<dbReference type="Pfam" id="PF00082">
    <property type="entry name" value="Peptidase_S8"/>
    <property type="match status" value="1"/>
</dbReference>
<dbReference type="Pfam" id="PF04122">
    <property type="entry name" value="CW_binding_2"/>
    <property type="match status" value="3"/>
</dbReference>
<dbReference type="EMBL" id="CP024848">
    <property type="protein sequence ID" value="AXI10578.1"/>
    <property type="molecule type" value="Genomic_DNA"/>
</dbReference>
<dbReference type="InterPro" id="IPR022398">
    <property type="entry name" value="Peptidase_S8_His-AS"/>
</dbReference>
<evidence type="ECO:0000256" key="2">
    <source>
        <dbReference type="ARBA" id="ARBA00022670"/>
    </source>
</evidence>
<protein>
    <recommendedName>
        <fullName evidence="9">Peptidase S8/S53 domain-containing protein</fullName>
    </recommendedName>
</protein>
<dbReference type="InterPro" id="IPR051048">
    <property type="entry name" value="Peptidase_S8/S53_subtilisin"/>
</dbReference>
<dbReference type="FunFam" id="3.40.50.200:FF:000043">
    <property type="entry name" value="Peptidase S8"/>
    <property type="match status" value="1"/>
</dbReference>
<keyword evidence="7" id="KW-0175">Coiled coil</keyword>
<dbReference type="Gene3D" id="3.40.50.12090">
    <property type="match status" value="2"/>
</dbReference>
<evidence type="ECO:0000313" key="10">
    <source>
        <dbReference type="EMBL" id="AXI10578.1"/>
    </source>
</evidence>
<name>A0A345PKP8_9BACI</name>
<keyword evidence="11" id="KW-1185">Reference proteome</keyword>
<reference evidence="11" key="1">
    <citation type="submission" date="2017-11" db="EMBL/GenBank/DDBJ databases">
        <authorList>
            <person name="Zhu W."/>
        </authorList>
    </citation>
    <scope>NUCLEOTIDE SEQUENCE [LARGE SCALE GENOMIC DNA]</scope>
    <source>
        <strain evidence="11">160</strain>
    </source>
</reference>
<dbReference type="KEGG" id="ocn:CUC15_17275"/>
<dbReference type="Gene3D" id="3.40.50.200">
    <property type="entry name" value="Peptidase S8/S53 domain"/>
    <property type="match status" value="1"/>
</dbReference>
<organism evidence="10 11">
    <name type="scientific">Oceanobacillus zhaokaii</name>
    <dbReference type="NCBI Taxonomy" id="2052660"/>
    <lineage>
        <taxon>Bacteria</taxon>
        <taxon>Bacillati</taxon>
        <taxon>Bacillota</taxon>
        <taxon>Bacilli</taxon>
        <taxon>Bacillales</taxon>
        <taxon>Bacillaceae</taxon>
        <taxon>Oceanobacillus</taxon>
    </lineage>
</organism>
<dbReference type="PROSITE" id="PS00137">
    <property type="entry name" value="SUBTILASE_HIS"/>
    <property type="match status" value="1"/>
</dbReference>
<evidence type="ECO:0000256" key="4">
    <source>
        <dbReference type="ARBA" id="ARBA00022825"/>
    </source>
</evidence>
<dbReference type="SUPFAM" id="SSF52743">
    <property type="entry name" value="Subtilisin-like"/>
    <property type="match status" value="1"/>
</dbReference>
<dbReference type="PRINTS" id="PR00723">
    <property type="entry name" value="SUBTILISIN"/>
</dbReference>
<evidence type="ECO:0000256" key="5">
    <source>
        <dbReference type="PIRSR" id="PIRSR615500-1"/>
    </source>
</evidence>
<feature type="active site" description="Charge relay system" evidence="5 6">
    <location>
        <position position="208"/>
    </location>
</feature>
<sequence>MGKNSKARTKGFSIIAVLLMVFSLLAPAAISAEANTTAINKLSSSLVEQFENEEKVTFIVDFKDKANTAKVAGQAKEEANKANLSAEKAELSQRESVINELKATANQSQANVKALLNNNSDVEEVKSFHITNSIVVTATQEVAEEIAAYDEVSSIIPNLEIKVDEPVSESTNNLQNAEEDFYNIYRVNAPEVWEQGINGEGLVVASIDSGAQWDHPSLINNYRGYNAETGDVDHSASFFDAVNGQEAAYDDHGHGTHVTGTMVGTGDGLEIGVAPGAKFIAAKALDSTNAGYLEDMLAAAEWMLAPGGDAANAPDIVNNSWGISGATPEQVDEYFRDVIGVWDNAGIFSVFAAGNDGQTDEGTVGIPALYPEAFAVGATDRNDALAAFSSNGPSPYGETKPDVSAPGVEIVSAYPGDRYAYMSGTSMAAPAVSGVAALLLQANPDATVEELKNVLKETATPLTNKTYTEVPNNGFGHGLVDALAAVNAIAEQPEEPEVPEQPEEPAKEIERLFGHSRYDTAIEVSQKGWADDSVDKVIVARGDDFSDALAGVPLAYAWDTPILLTRSDRMLDSTLAEIERLGAEDVYVLGGPIAVSEKAEKTLENAGYTVSRIQGQSRFDTAVEIANELTDGKSEEVVIANSHKFPDALTIGSFAAQAGVPILLTKDSSIPEATANALTDLGVTDSLVVGGPLVVSEEVEAQLPNAERLDGRDRYGTNIAILENLGEDVDSLYVATGTDYADALTGAVLAAKEGKGLVLVRNIVPENINTYLSGKELEDLTIFGGPVAISDAVKEALEAILNQ</sequence>
<dbReference type="PANTHER" id="PTHR43399:SF4">
    <property type="entry name" value="CELL WALL-ASSOCIATED PROTEASE"/>
    <property type="match status" value="1"/>
</dbReference>
<comment type="similarity">
    <text evidence="1 6">Belongs to the peptidase S8 family.</text>
</comment>
<dbReference type="InterPro" id="IPR036852">
    <property type="entry name" value="Peptidase_S8/S53_dom_sf"/>
</dbReference>
<keyword evidence="4 6" id="KW-0720">Serine protease</keyword>
<dbReference type="Proteomes" id="UP000253908">
    <property type="component" value="Chromosome"/>
</dbReference>
<feature type="domain" description="Peptidase S8/S53" evidence="9">
    <location>
        <begin position="199"/>
        <end position="478"/>
    </location>
</feature>
<feature type="chain" id="PRO_5039566182" description="Peptidase S8/S53 domain-containing protein" evidence="8">
    <location>
        <begin position="29"/>
        <end position="803"/>
    </location>
</feature>
<dbReference type="RefSeq" id="WP_114917863.1">
    <property type="nucleotide sequence ID" value="NZ_CP024848.1"/>
</dbReference>
<feature type="coiled-coil region" evidence="7">
    <location>
        <begin position="74"/>
        <end position="125"/>
    </location>
</feature>
<evidence type="ECO:0000313" key="11">
    <source>
        <dbReference type="Proteomes" id="UP000253908"/>
    </source>
</evidence>
<feature type="signal peptide" evidence="8">
    <location>
        <begin position="1"/>
        <end position="28"/>
    </location>
</feature>
<evidence type="ECO:0000256" key="6">
    <source>
        <dbReference type="PROSITE-ProRule" id="PRU01240"/>
    </source>
</evidence>
<evidence type="ECO:0000259" key="9">
    <source>
        <dbReference type="Pfam" id="PF00082"/>
    </source>
</evidence>
<proteinExistence type="inferred from homology"/>
<dbReference type="InterPro" id="IPR023828">
    <property type="entry name" value="Peptidase_S8_Ser-AS"/>
</dbReference>